<evidence type="ECO:0000256" key="6">
    <source>
        <dbReference type="ARBA" id="ARBA00022794"/>
    </source>
</evidence>
<dbReference type="RefSeq" id="XP_002505393.1">
    <property type="nucleotide sequence ID" value="XM_002505347.1"/>
</dbReference>
<feature type="region of interest" description="Disordered" evidence="10">
    <location>
        <begin position="728"/>
        <end position="751"/>
    </location>
</feature>
<evidence type="ECO:0000256" key="1">
    <source>
        <dbReference type="ARBA" id="ARBA00004114"/>
    </source>
</evidence>
<feature type="coiled-coil region" evidence="9">
    <location>
        <begin position="414"/>
        <end position="441"/>
    </location>
</feature>
<dbReference type="GeneID" id="8248578"/>
<evidence type="ECO:0000256" key="5">
    <source>
        <dbReference type="ARBA" id="ARBA00022701"/>
    </source>
</evidence>
<sequence length="957" mass="102432">MAGDAIDPSYDDDDFEVSDDDDVEMASAVKPRPEEIRGTHSKVASTATAPGGKTPGARRPSGSLTADLRSVAAVNASSPARGSSAGQPRAVALLARRSASKDSTVKKKSPPPPTTNATVRPKIPSDTAQMRLSSAFEKTLDTWHDRDGVAAENLALRTQIDAQLAEMAGLTLKCQSLEAAARADRERAADHAAALEDAVNKERKLRVEAERAAADVKATSTPWGQMAKGAMDVRCVSVEEAESMRREIQTQDAIMRGYQKENEAATATIAAMRREFAVKEGDFTGTIDRLNGEIARLRLETERTGGDGARYLERQLAAESALKAAQAEFGERERELVRERDAARAAARAAEAKMAGGGGMDPGDESPGGESPGVEAAQLAELERRHGARVAELEKRIAWFTENQELVADRDANLRRQAARIEELDRELARARRELAKFQPAAGVSSRIATPGSTPGKPADVRDVSSAGVASLLGGIDPGTDVTASAVFDAGLAKNPQSVAALVRAVRPTEAHVEKIAALEARCRRLQDELDATDGEHERALRALQQEHLKFKSNMERRVREAEEFGRDAQGLGGPRAVGAKPPGTKALERQVHELQGEVDTLRARLRDAEAAAAVRTGPVSERPAAPARRKPPKRSASSDKENADAAAAVAAVAASPVFKAPVAHNPLANDPLPEGHPAVTPFDPTGAGASPFKSRPLIRDSREGFPQPNDGDIAAAAARAAAEVARSFASPRQPRAPATKSPAKAATVEAKNTHANVKAKNTHKGNKQGNNPRVSWNAELEAERTYVPSPTEDTKASIARAGADDVELDSPVKSTSPIKSPIKSASPEVKRGGRRLDAGDKVITASPKKGVQHREMPKLPPVPANFPEAFVERLKRLEERAEARERYWKGVVREVQRVASEDSAELRKRCQAAVDGKNEQIRYFRERLNAIVATVHEQSLRRSVESGVGALEALAV</sequence>
<dbReference type="EMBL" id="CP001331">
    <property type="protein sequence ID" value="ACO66651.1"/>
    <property type="molecule type" value="Genomic_DNA"/>
</dbReference>
<feature type="compositionally biased region" description="Low complexity" evidence="10">
    <location>
        <begin position="812"/>
        <end position="828"/>
    </location>
</feature>
<keyword evidence="7 9" id="KW-0175">Coiled coil</keyword>
<accession>C1EFT1</accession>
<feature type="compositionally biased region" description="Polar residues" evidence="10">
    <location>
        <begin position="75"/>
        <end position="86"/>
    </location>
</feature>
<feature type="coiled-coil region" evidence="9">
    <location>
        <begin position="509"/>
        <end position="543"/>
    </location>
</feature>
<evidence type="ECO:0000313" key="11">
    <source>
        <dbReference type="EMBL" id="ACO66651.1"/>
    </source>
</evidence>
<keyword evidence="4" id="KW-0963">Cytoplasm</keyword>
<protein>
    <recommendedName>
        <fullName evidence="3">Centrosomal protein of 162 kDa</fullName>
    </recommendedName>
</protein>
<name>C1EFT1_MICCC</name>
<dbReference type="KEGG" id="mis:MICPUN_63392"/>
<feature type="compositionally biased region" description="Low complexity" evidence="10">
    <location>
        <begin position="611"/>
        <end position="627"/>
    </location>
</feature>
<gene>
    <name evidence="11" type="ORF">MICPUN_63392</name>
</gene>
<keyword evidence="6" id="KW-0970">Cilium biogenesis/degradation</keyword>
<comment type="similarity">
    <text evidence="2">Belongs to the CEP162 family.</text>
</comment>
<evidence type="ECO:0000256" key="3">
    <source>
        <dbReference type="ARBA" id="ARBA00021406"/>
    </source>
</evidence>
<dbReference type="GO" id="GO:0005814">
    <property type="term" value="C:centriole"/>
    <property type="evidence" value="ECO:0007669"/>
    <property type="project" value="UniProtKB-SubCell"/>
</dbReference>
<evidence type="ECO:0000256" key="9">
    <source>
        <dbReference type="SAM" id="Coils"/>
    </source>
</evidence>
<feature type="region of interest" description="Disordered" evidence="10">
    <location>
        <begin position="669"/>
        <end position="711"/>
    </location>
</feature>
<evidence type="ECO:0000313" key="12">
    <source>
        <dbReference type="Proteomes" id="UP000002009"/>
    </source>
</evidence>
<evidence type="ECO:0000256" key="10">
    <source>
        <dbReference type="SAM" id="MobiDB-lite"/>
    </source>
</evidence>
<dbReference type="OMA" id="IAWFTEN"/>
<dbReference type="PANTHER" id="PTHR34031:SF1">
    <property type="entry name" value="CENTROSOMAL PROTEIN OF 162 KDA"/>
    <property type="match status" value="1"/>
</dbReference>
<feature type="compositionally biased region" description="Acidic residues" evidence="10">
    <location>
        <begin position="9"/>
        <end position="24"/>
    </location>
</feature>
<feature type="compositionally biased region" description="Low complexity" evidence="10">
    <location>
        <begin position="728"/>
        <end position="748"/>
    </location>
</feature>
<evidence type="ECO:0000256" key="4">
    <source>
        <dbReference type="ARBA" id="ARBA00022490"/>
    </source>
</evidence>
<evidence type="ECO:0000256" key="8">
    <source>
        <dbReference type="ARBA" id="ARBA00023212"/>
    </source>
</evidence>
<keyword evidence="12" id="KW-1185">Reference proteome</keyword>
<dbReference type="GO" id="GO:0005879">
    <property type="term" value="C:axonemal microtubule"/>
    <property type="evidence" value="ECO:0007669"/>
    <property type="project" value="TreeGrafter"/>
</dbReference>
<feature type="region of interest" description="Disordered" evidence="10">
    <location>
        <begin position="802"/>
        <end position="835"/>
    </location>
</feature>
<comment type="subcellular location">
    <subcellularLocation>
        <location evidence="1">Cytoplasm</location>
        <location evidence="1">Cytoskeleton</location>
        <location evidence="1">Microtubule organizing center</location>
        <location evidence="1">Centrosome</location>
        <location evidence="1">Centriole</location>
    </subcellularLocation>
</comment>
<feature type="region of interest" description="Disordered" evidence="10">
    <location>
        <begin position="1"/>
        <end position="125"/>
    </location>
</feature>
<dbReference type="AlphaFoldDB" id="C1EFT1"/>
<dbReference type="InterPro" id="IPR038774">
    <property type="entry name" value="CEP162-like"/>
</dbReference>
<evidence type="ECO:0000256" key="2">
    <source>
        <dbReference type="ARBA" id="ARBA00009485"/>
    </source>
</evidence>
<proteinExistence type="inferred from homology"/>
<dbReference type="InParanoid" id="C1EFT1"/>
<reference evidence="11 12" key="1">
    <citation type="journal article" date="2009" name="Science">
        <title>Green evolution and dynamic adaptations revealed by genomes of the marine picoeukaryotes Micromonas.</title>
        <authorList>
            <person name="Worden A.Z."/>
            <person name="Lee J.H."/>
            <person name="Mock T."/>
            <person name="Rouze P."/>
            <person name="Simmons M.P."/>
            <person name="Aerts A.L."/>
            <person name="Allen A.E."/>
            <person name="Cuvelier M.L."/>
            <person name="Derelle E."/>
            <person name="Everett M.V."/>
            <person name="Foulon E."/>
            <person name="Grimwood J."/>
            <person name="Gundlach H."/>
            <person name="Henrissat B."/>
            <person name="Napoli C."/>
            <person name="McDonald S.M."/>
            <person name="Parker M.S."/>
            <person name="Rombauts S."/>
            <person name="Salamov A."/>
            <person name="Von Dassow P."/>
            <person name="Badger J.H."/>
            <person name="Coutinho P.M."/>
            <person name="Demir E."/>
            <person name="Dubchak I."/>
            <person name="Gentemann C."/>
            <person name="Eikrem W."/>
            <person name="Gready J.E."/>
            <person name="John U."/>
            <person name="Lanier W."/>
            <person name="Lindquist E.A."/>
            <person name="Lucas S."/>
            <person name="Mayer K.F."/>
            <person name="Moreau H."/>
            <person name="Not F."/>
            <person name="Otillar R."/>
            <person name="Panaud O."/>
            <person name="Pangilinan J."/>
            <person name="Paulsen I."/>
            <person name="Piegu B."/>
            <person name="Poliakov A."/>
            <person name="Robbens S."/>
            <person name="Schmutz J."/>
            <person name="Toulza E."/>
            <person name="Wyss T."/>
            <person name="Zelensky A."/>
            <person name="Zhou K."/>
            <person name="Armbrust E.V."/>
            <person name="Bhattacharya D."/>
            <person name="Goodenough U.W."/>
            <person name="Van de Peer Y."/>
            <person name="Grigoriev I.V."/>
        </authorList>
    </citation>
    <scope>NUCLEOTIDE SEQUENCE [LARGE SCALE GENOMIC DNA]</scope>
    <source>
        <strain evidence="12">RCC299 / NOUM17</strain>
    </source>
</reference>
<feature type="region of interest" description="Disordered" evidence="10">
    <location>
        <begin position="349"/>
        <end position="373"/>
    </location>
</feature>
<dbReference type="GO" id="GO:0060271">
    <property type="term" value="P:cilium assembly"/>
    <property type="evidence" value="ECO:0007669"/>
    <property type="project" value="TreeGrafter"/>
</dbReference>
<keyword evidence="5" id="KW-0493">Microtubule</keyword>
<keyword evidence="8" id="KW-0206">Cytoskeleton</keyword>
<evidence type="ECO:0000256" key="7">
    <source>
        <dbReference type="ARBA" id="ARBA00023054"/>
    </source>
</evidence>
<dbReference type="OrthoDB" id="2157184at2759"/>
<feature type="region of interest" description="Disordered" evidence="10">
    <location>
        <begin position="610"/>
        <end position="644"/>
    </location>
</feature>
<organism evidence="11 12">
    <name type="scientific">Micromonas commoda (strain RCC299 / NOUM17 / CCMP2709)</name>
    <name type="common">Picoplanktonic green alga</name>
    <dbReference type="NCBI Taxonomy" id="296587"/>
    <lineage>
        <taxon>Eukaryota</taxon>
        <taxon>Viridiplantae</taxon>
        <taxon>Chlorophyta</taxon>
        <taxon>Mamiellophyceae</taxon>
        <taxon>Mamiellales</taxon>
        <taxon>Mamiellaceae</taxon>
        <taxon>Micromonas</taxon>
    </lineage>
</organism>
<dbReference type="STRING" id="296587.C1EFT1"/>
<dbReference type="PANTHER" id="PTHR34031">
    <property type="entry name" value="CENTROSOMAL PROTEIN OF 162 KDA"/>
    <property type="match status" value="1"/>
</dbReference>
<dbReference type="Proteomes" id="UP000002009">
    <property type="component" value="Chromosome 13"/>
</dbReference>